<dbReference type="EMBL" id="VDFM01000015">
    <property type="protein sequence ID" value="MQS53315.1"/>
    <property type="molecule type" value="Genomic_DNA"/>
</dbReference>
<reference evidence="3 4" key="1">
    <citation type="journal article" date="2019" name="Syst. Appl. Microbiol.">
        <title>Polyphasic characterization of two novel Lactobacillus spp. isolated from blown salami packages: Description of Lactobacillus halodurans sp. nov. and Lactobacillus salsicarnum sp. nov.</title>
        <authorList>
            <person name="Schuster J.A."/>
            <person name="Klingl A."/>
            <person name="Vogel R.F."/>
            <person name="Ehrmann M.A."/>
        </authorList>
    </citation>
    <scope>NUCLEOTIDE SEQUENCE [LARGE SCALE GENOMIC DNA]</scope>
    <source>
        <strain evidence="1 4">TMW 1.2098</strain>
        <strain evidence="2 3">TMW 1.2118</strain>
    </source>
</reference>
<keyword evidence="4" id="KW-1185">Reference proteome</keyword>
<name>A0A5P0ZJZ4_9LACO</name>
<evidence type="ECO:0000313" key="1">
    <source>
        <dbReference type="EMBL" id="MQS44516.1"/>
    </source>
</evidence>
<accession>A0A5P0ZJZ4</accession>
<protein>
    <submittedName>
        <fullName evidence="2">Uncharacterized protein</fullName>
    </submittedName>
</protein>
<dbReference type="EMBL" id="VDFN01000001">
    <property type="protein sequence ID" value="MQS44516.1"/>
    <property type="molecule type" value="Genomic_DNA"/>
</dbReference>
<comment type="caution">
    <text evidence="2">The sequence shown here is derived from an EMBL/GenBank/DDBJ whole genome shotgun (WGS) entry which is preliminary data.</text>
</comment>
<dbReference type="OrthoDB" id="3035462at2"/>
<organism evidence="2 3">
    <name type="scientific">Companilactobacillus mishanensis</name>
    <dbReference type="NCBI Taxonomy" id="2486008"/>
    <lineage>
        <taxon>Bacteria</taxon>
        <taxon>Bacillati</taxon>
        <taxon>Bacillota</taxon>
        <taxon>Bacilli</taxon>
        <taxon>Lactobacillales</taxon>
        <taxon>Lactobacillaceae</taxon>
        <taxon>Companilactobacillus</taxon>
    </lineage>
</organism>
<evidence type="ECO:0000313" key="4">
    <source>
        <dbReference type="Proteomes" id="UP000436655"/>
    </source>
</evidence>
<gene>
    <name evidence="2" type="ORF">FHL02_09810</name>
    <name evidence="1" type="ORF">FHL03_03330</name>
</gene>
<evidence type="ECO:0000313" key="2">
    <source>
        <dbReference type="EMBL" id="MQS53315.1"/>
    </source>
</evidence>
<evidence type="ECO:0000313" key="3">
    <source>
        <dbReference type="Proteomes" id="UP000380386"/>
    </source>
</evidence>
<dbReference type="RefSeq" id="WP_125703330.1">
    <property type="nucleotide sequence ID" value="NZ_JBHTOO010000003.1"/>
</dbReference>
<dbReference type="Proteomes" id="UP000380386">
    <property type="component" value="Unassembled WGS sequence"/>
</dbReference>
<reference evidence="1" key="2">
    <citation type="submission" date="2019-05" db="EMBL/GenBank/DDBJ databases">
        <authorList>
            <person name="Schuster J.A."/>
            <person name="Ehrmann M.A."/>
        </authorList>
    </citation>
    <scope>NUCLEOTIDE SEQUENCE</scope>
    <source>
        <strain evidence="1">TMW 1.2098</strain>
    </source>
</reference>
<dbReference type="Proteomes" id="UP000436655">
    <property type="component" value="Unassembled WGS sequence"/>
</dbReference>
<dbReference type="AlphaFoldDB" id="A0A5P0ZJZ4"/>
<proteinExistence type="predicted"/>
<sequence>MGFKKNNTKLESKLSIICNNAAKLSDKTAISFEDLFPETFMKIHTNCDSIEDFLAPMNIKSDEDFEAVPDDVLEKNVRENTNFSNWKDMQHSAWSDFLSEQLGY</sequence>